<feature type="non-terminal residue" evidence="1">
    <location>
        <position position="302"/>
    </location>
</feature>
<dbReference type="EMBL" id="JAMZMM010000339">
    <property type="protein sequence ID" value="MCP2731493.1"/>
    <property type="molecule type" value="Genomic_DNA"/>
</dbReference>
<dbReference type="Proteomes" id="UP001204953">
    <property type="component" value="Unassembled WGS sequence"/>
</dbReference>
<keyword evidence="2" id="KW-1185">Reference proteome</keyword>
<proteinExistence type="predicted"/>
<dbReference type="AlphaFoldDB" id="A0AAE3GX83"/>
<evidence type="ECO:0008006" key="3">
    <source>
        <dbReference type="Google" id="ProtNLM"/>
    </source>
</evidence>
<accession>A0AAE3GX83</accession>
<evidence type="ECO:0000313" key="2">
    <source>
        <dbReference type="Proteomes" id="UP001204953"/>
    </source>
</evidence>
<protein>
    <recommendedName>
        <fullName evidence="3">Tetratricopeptide repeat protein</fullName>
    </recommendedName>
</protein>
<dbReference type="SUPFAM" id="SSF48452">
    <property type="entry name" value="TPR-like"/>
    <property type="match status" value="1"/>
</dbReference>
<dbReference type="Gene3D" id="1.25.40.10">
    <property type="entry name" value="Tetratricopeptide repeat domain"/>
    <property type="match status" value="1"/>
</dbReference>
<gene>
    <name evidence="1" type="ORF">NJ959_23995</name>
</gene>
<reference evidence="1" key="1">
    <citation type="submission" date="2022-06" db="EMBL/GenBank/DDBJ databases">
        <title>New cyanobacteria of genus Symplocastrum in benthos of Lake Baikal.</title>
        <authorList>
            <person name="Sorokovikova E."/>
            <person name="Tikhonova I."/>
            <person name="Krasnopeev A."/>
            <person name="Evseev P."/>
            <person name="Gladkikh A."/>
            <person name="Belykh O."/>
        </authorList>
    </citation>
    <scope>NUCLEOTIDE SEQUENCE</scope>
    <source>
        <strain evidence="1">BBK-W-15</strain>
    </source>
</reference>
<evidence type="ECO:0000313" key="1">
    <source>
        <dbReference type="EMBL" id="MCP2731493.1"/>
    </source>
</evidence>
<organism evidence="1 2">
    <name type="scientific">Limnofasciculus baicalensis BBK-W-15</name>
    <dbReference type="NCBI Taxonomy" id="2699891"/>
    <lineage>
        <taxon>Bacteria</taxon>
        <taxon>Bacillati</taxon>
        <taxon>Cyanobacteriota</taxon>
        <taxon>Cyanophyceae</taxon>
        <taxon>Coleofasciculales</taxon>
        <taxon>Coleofasciculaceae</taxon>
        <taxon>Limnofasciculus</taxon>
        <taxon>Limnofasciculus baicalensis</taxon>
    </lineage>
</organism>
<name>A0AAE3GX83_9CYAN</name>
<comment type="caution">
    <text evidence="1">The sequence shown here is derived from an EMBL/GenBank/DDBJ whole genome shotgun (WGS) entry which is preliminary data.</text>
</comment>
<dbReference type="InterPro" id="IPR011990">
    <property type="entry name" value="TPR-like_helical_dom_sf"/>
</dbReference>
<sequence>MTNAVIDIEKENKRNLRKLILSIQASFGKLNILVAINDNHIYRDEIIKTYELELKAQGINCYRVKVDRIMPSLKDSLQNLLAAASEGKLDRLSVVTVLGVSDLLDLRLTKEKSPLERFLFSVQWTREALRYFEFPIVVWVTQGIAAAMAKQAPDFWSWRGGVFEFVKPIDLRHTTSDIIVPKFPEAIPEEDLPDIAELQQQIDKLNELEPDSPLLGSLYQTLGETYFKKVQKGLSSSTKTDIELAIKSLQEAVGEYEKGNRKSELAFSLRWIGDIHTSIGNWDEAERLYRQSLQLCEELGDR</sequence>